<dbReference type="Proteomes" id="UP001140510">
    <property type="component" value="Unassembled WGS sequence"/>
</dbReference>
<dbReference type="SUPFAM" id="SSF51735">
    <property type="entry name" value="NAD(P)-binding Rossmann-fold domains"/>
    <property type="match status" value="1"/>
</dbReference>
<dbReference type="PANTHER" id="PTHR47706">
    <property type="entry name" value="NMRA-LIKE FAMILY PROTEIN"/>
    <property type="match status" value="1"/>
</dbReference>
<evidence type="ECO:0000259" key="4">
    <source>
        <dbReference type="Pfam" id="PF13460"/>
    </source>
</evidence>
<proteinExistence type="inferred from homology"/>
<comment type="caution">
    <text evidence="5">The sequence shown here is derived from an EMBL/GenBank/DDBJ whole genome shotgun (WGS) entry which is preliminary data.</text>
</comment>
<protein>
    <recommendedName>
        <fullName evidence="4">NAD(P)-binding domain-containing protein</fullName>
    </recommendedName>
</protein>
<evidence type="ECO:0000256" key="1">
    <source>
        <dbReference type="ARBA" id="ARBA00005725"/>
    </source>
</evidence>
<gene>
    <name evidence="5" type="ORF">N0V91_005981</name>
</gene>
<accession>A0A9W8ZE80</accession>
<dbReference type="Pfam" id="PF13460">
    <property type="entry name" value="NAD_binding_10"/>
    <property type="match status" value="1"/>
</dbReference>
<feature type="domain" description="NAD(P)-binding" evidence="4">
    <location>
        <begin position="12"/>
        <end position="162"/>
    </location>
</feature>
<dbReference type="PANTHER" id="PTHR47706:SF10">
    <property type="entry name" value="NMRA-LIKE DOMAIN-CONTAINING PROTEIN"/>
    <property type="match status" value="1"/>
</dbReference>
<evidence type="ECO:0000313" key="5">
    <source>
        <dbReference type="EMBL" id="KAJ4404287.1"/>
    </source>
</evidence>
<name>A0A9W8ZE80_9PLEO</name>
<dbReference type="CDD" id="cd05259">
    <property type="entry name" value="PCBER_SDR_a"/>
    <property type="match status" value="1"/>
</dbReference>
<reference evidence="5" key="1">
    <citation type="submission" date="2022-10" db="EMBL/GenBank/DDBJ databases">
        <title>Tapping the CABI collections for fungal endophytes: first genome assemblies for Collariella, Neodidymelliopsis, Ascochyta clinopodiicola, Didymella pomorum, Didymosphaeria variabile, Neocosmospora piperis and Neocucurbitaria cava.</title>
        <authorList>
            <person name="Hill R."/>
        </authorList>
    </citation>
    <scope>NUCLEOTIDE SEQUENCE</scope>
    <source>
        <strain evidence="5">IMI 355091</strain>
    </source>
</reference>
<evidence type="ECO:0000256" key="2">
    <source>
        <dbReference type="ARBA" id="ARBA00022857"/>
    </source>
</evidence>
<dbReference type="OrthoDB" id="9974981at2759"/>
<dbReference type="Gene3D" id="3.40.50.720">
    <property type="entry name" value="NAD(P)-binding Rossmann-like Domain"/>
    <property type="match status" value="1"/>
</dbReference>
<dbReference type="InterPro" id="IPR051609">
    <property type="entry name" value="NmrA/Isoflavone_reductase-like"/>
</dbReference>
<evidence type="ECO:0000313" key="6">
    <source>
        <dbReference type="Proteomes" id="UP001140510"/>
    </source>
</evidence>
<dbReference type="GO" id="GO:0016491">
    <property type="term" value="F:oxidoreductase activity"/>
    <property type="evidence" value="ECO:0007669"/>
    <property type="project" value="UniProtKB-KW"/>
</dbReference>
<dbReference type="AlphaFoldDB" id="A0A9W8ZE80"/>
<keyword evidence="2" id="KW-0521">NADP</keyword>
<keyword evidence="6" id="KW-1185">Reference proteome</keyword>
<dbReference type="InterPro" id="IPR016040">
    <property type="entry name" value="NAD(P)-bd_dom"/>
</dbReference>
<organism evidence="5 6">
    <name type="scientific">Didymella pomorum</name>
    <dbReference type="NCBI Taxonomy" id="749634"/>
    <lineage>
        <taxon>Eukaryota</taxon>
        <taxon>Fungi</taxon>
        <taxon>Dikarya</taxon>
        <taxon>Ascomycota</taxon>
        <taxon>Pezizomycotina</taxon>
        <taxon>Dothideomycetes</taxon>
        <taxon>Pleosporomycetidae</taxon>
        <taxon>Pleosporales</taxon>
        <taxon>Pleosporineae</taxon>
        <taxon>Didymellaceae</taxon>
        <taxon>Didymella</taxon>
    </lineage>
</organism>
<comment type="similarity">
    <text evidence="1">Belongs to the NmrA-type oxidoreductase family. Isoflavone reductase subfamily.</text>
</comment>
<evidence type="ECO:0000256" key="3">
    <source>
        <dbReference type="ARBA" id="ARBA00023002"/>
    </source>
</evidence>
<keyword evidence="3" id="KW-0560">Oxidoreductase</keyword>
<dbReference type="EMBL" id="JAPEVA010000044">
    <property type="protein sequence ID" value="KAJ4404287.1"/>
    <property type="molecule type" value="Genomic_DNA"/>
</dbReference>
<dbReference type="InterPro" id="IPR036291">
    <property type="entry name" value="NAD(P)-bd_dom_sf"/>
</dbReference>
<dbReference type="InterPro" id="IPR045312">
    <property type="entry name" value="PCBER-like"/>
</dbReference>
<sequence>MPSAIHNVLIAGATGSVGAPILAALLAEPTFQVTILSRETSSAKFPPEVPVIKVSDDYTLSELIAAFKGQDAVISALSTTPVTRDEGTSSLAYRLIEAALAAGVKRFIPSEFGANNLDPRPRGLVPVYDRKGAMLEYLIAACSSPANTHGMTWTSISCGSWLDWALDPKASGDFLGIDVAKRTAQVYDSGRSRFAVTTSHNTGLAVAKALLNAGITANKQVFLSDFTSSTLSVIEELERQTGQKWDLDWRDSAPEIAKLRLQFDAGDFNATYGLLALSFSADVDVGYDFEAEHELWNERLGLPKVRLEEVIAEAIKLAKGASSLTL</sequence>